<dbReference type="EMBL" id="JAKMXF010000022">
    <property type="protein sequence ID" value="KAI6661108.1"/>
    <property type="molecule type" value="Genomic_DNA"/>
</dbReference>
<dbReference type="Proteomes" id="UP001165289">
    <property type="component" value="Unassembled WGS sequence"/>
</dbReference>
<comment type="caution">
    <text evidence="2">The sequence shown here is derived from an EMBL/GenBank/DDBJ whole genome shotgun (WGS) entry which is preliminary data.</text>
</comment>
<reference evidence="2 3" key="1">
    <citation type="journal article" date="2023" name="BMC Biol.">
        <title>The compact genome of the sponge Oopsacas minuta (Hexactinellida) is lacking key metazoan core genes.</title>
        <authorList>
            <person name="Santini S."/>
            <person name="Schenkelaars Q."/>
            <person name="Jourda C."/>
            <person name="Duchesne M."/>
            <person name="Belahbib H."/>
            <person name="Rocher C."/>
            <person name="Selva M."/>
            <person name="Riesgo A."/>
            <person name="Vervoort M."/>
            <person name="Leys S.P."/>
            <person name="Kodjabachian L."/>
            <person name="Le Bivic A."/>
            <person name="Borchiellini C."/>
            <person name="Claverie J.M."/>
            <person name="Renard E."/>
        </authorList>
    </citation>
    <scope>NUCLEOTIDE SEQUENCE [LARGE SCALE GENOMIC DNA]</scope>
    <source>
        <strain evidence="2">SPO-2</strain>
    </source>
</reference>
<name>A0AAV7KJF1_9METZ</name>
<feature type="compositionally biased region" description="Polar residues" evidence="1">
    <location>
        <begin position="29"/>
        <end position="41"/>
    </location>
</feature>
<organism evidence="2 3">
    <name type="scientific">Oopsacas minuta</name>
    <dbReference type="NCBI Taxonomy" id="111878"/>
    <lineage>
        <taxon>Eukaryota</taxon>
        <taxon>Metazoa</taxon>
        <taxon>Porifera</taxon>
        <taxon>Hexactinellida</taxon>
        <taxon>Hexasterophora</taxon>
        <taxon>Lyssacinosida</taxon>
        <taxon>Leucopsacidae</taxon>
        <taxon>Oopsacas</taxon>
    </lineage>
</organism>
<evidence type="ECO:0000256" key="1">
    <source>
        <dbReference type="SAM" id="MobiDB-lite"/>
    </source>
</evidence>
<keyword evidence="3" id="KW-1185">Reference proteome</keyword>
<feature type="region of interest" description="Disordered" evidence="1">
    <location>
        <begin position="1"/>
        <end position="56"/>
    </location>
</feature>
<proteinExistence type="predicted"/>
<protein>
    <submittedName>
        <fullName evidence="2">Uncharacterized protein</fullName>
    </submittedName>
</protein>
<evidence type="ECO:0000313" key="2">
    <source>
        <dbReference type="EMBL" id="KAI6661108.1"/>
    </source>
</evidence>
<dbReference type="AlphaFoldDB" id="A0AAV7KJF1"/>
<gene>
    <name evidence="2" type="ORF">LOD99_13830</name>
</gene>
<sequence length="124" mass="13979">MMGNPQAGSLPYDQPSPPLRDCREYSRDQGPTDTQATQRNRQYPAKETKVRQHMGPARCSEIASMDTKYTSTQGNSILCQIAHSKTWKRSTMKPIIVTYFSECNLICLATTLNAYLNMTGIEIK</sequence>
<evidence type="ECO:0000313" key="3">
    <source>
        <dbReference type="Proteomes" id="UP001165289"/>
    </source>
</evidence>
<accession>A0AAV7KJF1</accession>